<dbReference type="PROSITE" id="PS51186">
    <property type="entry name" value="GNAT"/>
    <property type="match status" value="1"/>
</dbReference>
<dbReference type="PATRIC" id="fig|582680.6.peg.748"/>
<dbReference type="InterPro" id="IPR051531">
    <property type="entry name" value="N-acetyltransferase"/>
</dbReference>
<protein>
    <submittedName>
        <fullName evidence="2">Putative ribosomal N-acetyltransferase YdaF</fullName>
        <ecNumber evidence="2">2.3.1.-</ecNumber>
    </submittedName>
</protein>
<name>A0A0F0LR13_9MICO</name>
<accession>A0A0F0LR13</accession>
<comment type="caution">
    <text evidence="2">The sequence shown here is derived from an EMBL/GenBank/DDBJ whole genome shotgun (WGS) entry which is preliminary data.</text>
</comment>
<evidence type="ECO:0000313" key="2">
    <source>
        <dbReference type="EMBL" id="KJL34675.1"/>
    </source>
</evidence>
<dbReference type="EC" id="2.3.1.-" evidence="2"/>
<dbReference type="InterPro" id="IPR000182">
    <property type="entry name" value="GNAT_dom"/>
</dbReference>
<dbReference type="SUPFAM" id="SSF55729">
    <property type="entry name" value="Acyl-CoA N-acyltransferases (Nat)"/>
    <property type="match status" value="1"/>
</dbReference>
<dbReference type="Gene3D" id="3.40.630.30">
    <property type="match status" value="1"/>
</dbReference>
<sequence>MRPAPLRTERLVLRAPTSADADAITEACQDPEIPRWTTVPSPYAREDAEDFIRLVGEWWEDGSETVWAVFADDVLVGSIGLHHIADHRTGGDAELGYWVAAPARGHGYLTEAARAVIDWGFAELGLARITWRAVVGNIPSARSARALGFRFEGTHRRFLTSPRGRDDGWVAGLLRTDDRAPVAWPIDLG</sequence>
<dbReference type="RefSeq" id="WP_045270862.1">
    <property type="nucleotide sequence ID" value="NZ_JYIX01000026.1"/>
</dbReference>
<reference evidence="2 3" key="1">
    <citation type="submission" date="2015-02" db="EMBL/GenBank/DDBJ databases">
        <title>Draft genome sequences of ten Microbacterium spp. with emphasis on heavy metal contaminated environments.</title>
        <authorList>
            <person name="Corretto E."/>
        </authorList>
    </citation>
    <scope>NUCLEOTIDE SEQUENCE [LARGE SCALE GENOMIC DNA]</scope>
    <source>
        <strain evidence="2 3">ARN176</strain>
    </source>
</reference>
<keyword evidence="2" id="KW-0808">Transferase</keyword>
<dbReference type="STRING" id="582680.RS86_00727"/>
<dbReference type="AlphaFoldDB" id="A0A0F0LR13"/>
<dbReference type="Proteomes" id="UP000033740">
    <property type="component" value="Unassembled WGS sequence"/>
</dbReference>
<dbReference type="GO" id="GO:0016747">
    <property type="term" value="F:acyltransferase activity, transferring groups other than amino-acyl groups"/>
    <property type="evidence" value="ECO:0007669"/>
    <property type="project" value="InterPro"/>
</dbReference>
<keyword evidence="2" id="KW-0012">Acyltransferase</keyword>
<dbReference type="EMBL" id="JYIX01000026">
    <property type="protein sequence ID" value="KJL34675.1"/>
    <property type="molecule type" value="Genomic_DNA"/>
</dbReference>
<evidence type="ECO:0000313" key="3">
    <source>
        <dbReference type="Proteomes" id="UP000033740"/>
    </source>
</evidence>
<dbReference type="InterPro" id="IPR016181">
    <property type="entry name" value="Acyl_CoA_acyltransferase"/>
</dbReference>
<organism evidence="2 3">
    <name type="scientific">Microbacterium azadirachtae</name>
    <dbReference type="NCBI Taxonomy" id="582680"/>
    <lineage>
        <taxon>Bacteria</taxon>
        <taxon>Bacillati</taxon>
        <taxon>Actinomycetota</taxon>
        <taxon>Actinomycetes</taxon>
        <taxon>Micrococcales</taxon>
        <taxon>Microbacteriaceae</taxon>
        <taxon>Microbacterium</taxon>
    </lineage>
</organism>
<gene>
    <name evidence="2" type="primary">ydaF_2</name>
    <name evidence="2" type="ORF">RS86_00727</name>
</gene>
<evidence type="ECO:0000259" key="1">
    <source>
        <dbReference type="PROSITE" id="PS51186"/>
    </source>
</evidence>
<feature type="domain" description="N-acetyltransferase" evidence="1">
    <location>
        <begin position="11"/>
        <end position="176"/>
    </location>
</feature>
<proteinExistence type="predicted"/>
<dbReference type="PANTHER" id="PTHR43792">
    <property type="entry name" value="GNAT FAMILY, PUTATIVE (AFU_ORTHOLOGUE AFUA_3G00765)-RELATED-RELATED"/>
    <property type="match status" value="1"/>
</dbReference>
<keyword evidence="3" id="KW-1185">Reference proteome</keyword>
<dbReference type="Pfam" id="PF13302">
    <property type="entry name" value="Acetyltransf_3"/>
    <property type="match status" value="1"/>
</dbReference>